<proteinExistence type="predicted"/>
<keyword evidence="1" id="KW-0732">Signal</keyword>
<dbReference type="InterPro" id="IPR005079">
    <property type="entry name" value="Peptidase_C45_hydrolase"/>
</dbReference>
<dbReference type="Pfam" id="PF03417">
    <property type="entry name" value="AAT"/>
    <property type="match status" value="1"/>
</dbReference>
<organism evidence="3 4">
    <name type="scientific">Prevotella heparinolytica</name>
    <dbReference type="NCBI Taxonomy" id="28113"/>
    <lineage>
        <taxon>Bacteria</taxon>
        <taxon>Pseudomonadati</taxon>
        <taxon>Bacteroidota</taxon>
        <taxon>Bacteroidia</taxon>
        <taxon>Bacteroidales</taxon>
        <taxon>Bacteroidaceae</taxon>
        <taxon>Bacteroides</taxon>
    </lineage>
</organism>
<evidence type="ECO:0000259" key="2">
    <source>
        <dbReference type="Pfam" id="PF03417"/>
    </source>
</evidence>
<dbReference type="RefSeq" id="WP_125239691.1">
    <property type="nucleotide sequence ID" value="NZ_CAMEHQ010000005.1"/>
</dbReference>
<comment type="caution">
    <text evidence="3">The sequence shown here is derived from an EMBL/GenBank/DDBJ whole genome shotgun (WGS) entry which is preliminary data.</text>
</comment>
<evidence type="ECO:0000256" key="1">
    <source>
        <dbReference type="SAM" id="SignalP"/>
    </source>
</evidence>
<feature type="domain" description="Peptidase C45 hydrolase" evidence="2">
    <location>
        <begin position="82"/>
        <end position="185"/>
    </location>
</feature>
<reference evidence="3 4" key="1">
    <citation type="submission" date="2018-11" db="EMBL/GenBank/DDBJ databases">
        <title>Genomes From Bacteria Associated with the Canine Oral Cavity: a Test Case for Automated Genome-Based Taxonomic Assignment.</title>
        <authorList>
            <person name="Coil D.A."/>
            <person name="Jospin G."/>
            <person name="Darling A.E."/>
            <person name="Wallis C."/>
            <person name="Davis I.J."/>
            <person name="Harris S."/>
            <person name="Eisen J.A."/>
            <person name="Holcombe L.J."/>
            <person name="O'Flynn C."/>
        </authorList>
    </citation>
    <scope>NUCLEOTIDE SEQUENCE [LARGE SCALE GENOMIC DNA]</scope>
    <source>
        <strain evidence="3 4">OH1047_COT-310</strain>
    </source>
</reference>
<dbReference type="AlphaFoldDB" id="A0A3P2A2M1"/>
<name>A0A3P2A2M1_9BACE</name>
<accession>A0A3P2A2M1</accession>
<feature type="signal peptide" evidence="1">
    <location>
        <begin position="1"/>
        <end position="18"/>
    </location>
</feature>
<sequence>MMKCIPFMLSLFSAFVFAEPLFACTSAVVSGKVTPDGRPLLWKHRDTDFLRNHVAYVKGEKYDFIADVNSSNFPELKEAWIGTNTAGFALMNTQSYNLVEIKDGEERGVANGRIIYRALEVCATVEDFRHFLDTIAKPSMIEANFGVIDAKGGAALFEVDYYKYTMYDANDPKDAPYGYIARTNFSFTGKVNEGAGYVRYMEADQVLMKASATGGVTPQGIFNDLSRSFRNCMLGIDLRSGDFNYPKGAGWFVDHDFIPRSGTSCSVVVQGVRPDEKAELTTMWTLLGYPPTGVAIPLWVKGTGKLLPPMVCLDKKLAAAPLSDWSLRLADNVYCYKQGMGTNRYLNWERLYSPARGDGYMIRLAPIEEEVFRLTVPVLDSWRRQGEINVDEMKTLYRELEKPVQTIYKLLLE</sequence>
<dbReference type="Gene3D" id="3.60.60.10">
    <property type="entry name" value="Penicillin V Acylase, Chain A"/>
    <property type="match status" value="1"/>
</dbReference>
<evidence type="ECO:0000313" key="4">
    <source>
        <dbReference type="Proteomes" id="UP000279562"/>
    </source>
</evidence>
<evidence type="ECO:0000313" key="3">
    <source>
        <dbReference type="EMBL" id="RRD89106.1"/>
    </source>
</evidence>
<gene>
    <name evidence="3" type="ORF">EII33_10655</name>
</gene>
<protein>
    <recommendedName>
        <fullName evidence="2">Peptidase C45 hydrolase domain-containing protein</fullName>
    </recommendedName>
</protein>
<dbReference type="EMBL" id="RQYF01000059">
    <property type="protein sequence ID" value="RRD89106.1"/>
    <property type="molecule type" value="Genomic_DNA"/>
</dbReference>
<keyword evidence="4" id="KW-1185">Reference proteome</keyword>
<feature type="chain" id="PRO_5018176078" description="Peptidase C45 hydrolase domain-containing protein" evidence="1">
    <location>
        <begin position="19"/>
        <end position="413"/>
    </location>
</feature>
<dbReference type="Proteomes" id="UP000279562">
    <property type="component" value="Unassembled WGS sequence"/>
</dbReference>